<organism evidence="2 3">
    <name type="scientific">Umbelopsis vinacea</name>
    <dbReference type="NCBI Taxonomy" id="44442"/>
    <lineage>
        <taxon>Eukaryota</taxon>
        <taxon>Fungi</taxon>
        <taxon>Fungi incertae sedis</taxon>
        <taxon>Mucoromycota</taxon>
        <taxon>Mucoromycotina</taxon>
        <taxon>Umbelopsidomycetes</taxon>
        <taxon>Umbelopsidales</taxon>
        <taxon>Umbelopsidaceae</taxon>
        <taxon>Umbelopsis</taxon>
    </lineage>
</organism>
<feature type="transmembrane region" description="Helical" evidence="1">
    <location>
        <begin position="6"/>
        <end position="27"/>
    </location>
</feature>
<dbReference type="OrthoDB" id="2158027at2759"/>
<keyword evidence="3" id="KW-1185">Reference proteome</keyword>
<evidence type="ECO:0000313" key="2">
    <source>
        <dbReference type="EMBL" id="KAG2183123.1"/>
    </source>
</evidence>
<keyword evidence="1" id="KW-0812">Transmembrane</keyword>
<name>A0A8H7PZI0_9FUNG</name>
<feature type="transmembrane region" description="Helical" evidence="1">
    <location>
        <begin position="48"/>
        <end position="76"/>
    </location>
</feature>
<evidence type="ECO:0000313" key="3">
    <source>
        <dbReference type="Proteomes" id="UP000612746"/>
    </source>
</evidence>
<accession>A0A8H7PZI0</accession>
<keyword evidence="1" id="KW-1133">Transmembrane helix</keyword>
<proteinExistence type="predicted"/>
<evidence type="ECO:0000256" key="1">
    <source>
        <dbReference type="SAM" id="Phobius"/>
    </source>
</evidence>
<protein>
    <recommendedName>
        <fullName evidence="4">Transmembrane protein</fullName>
    </recommendedName>
</protein>
<keyword evidence="1" id="KW-0472">Membrane</keyword>
<reference evidence="2" key="1">
    <citation type="submission" date="2020-12" db="EMBL/GenBank/DDBJ databases">
        <title>Metabolic potential, ecology and presence of endohyphal bacteria is reflected in genomic diversity of Mucoromycotina.</title>
        <authorList>
            <person name="Muszewska A."/>
            <person name="Okrasinska A."/>
            <person name="Steczkiewicz K."/>
            <person name="Drgas O."/>
            <person name="Orlowska M."/>
            <person name="Perlinska-Lenart U."/>
            <person name="Aleksandrzak-Piekarczyk T."/>
            <person name="Szatraj K."/>
            <person name="Zielenkiewicz U."/>
            <person name="Pilsyk S."/>
            <person name="Malc E."/>
            <person name="Mieczkowski P."/>
            <person name="Kruszewska J.S."/>
            <person name="Biernat P."/>
            <person name="Pawlowska J."/>
        </authorList>
    </citation>
    <scope>NUCLEOTIDE SEQUENCE</scope>
    <source>
        <strain evidence="2">WA0000051536</strain>
    </source>
</reference>
<gene>
    <name evidence="2" type="ORF">INT44_006104</name>
</gene>
<feature type="transmembrane region" description="Helical" evidence="1">
    <location>
        <begin position="122"/>
        <end position="148"/>
    </location>
</feature>
<dbReference type="Proteomes" id="UP000612746">
    <property type="component" value="Unassembled WGS sequence"/>
</dbReference>
<dbReference type="EMBL" id="JAEPRA010000007">
    <property type="protein sequence ID" value="KAG2183123.1"/>
    <property type="molecule type" value="Genomic_DNA"/>
</dbReference>
<sequence length="168" mass="18281">MARDSSTTSSCSVALVPLVFVVVWSLGISRYDHRTLEDKAMQYGVGQLVINAVLLISAMSGCGEVMVALVGIVALLGMIANAVLLGLGFGWFKILTGYTIFEMYSQLGHNYWLSLPLLQGAMYFNLWFSLVLCCISAAMLAIGIVVWMCTTSTLCITSLVRKKEYSDA</sequence>
<evidence type="ECO:0008006" key="4">
    <source>
        <dbReference type="Google" id="ProtNLM"/>
    </source>
</evidence>
<dbReference type="AlphaFoldDB" id="A0A8H7PZI0"/>
<comment type="caution">
    <text evidence="2">The sequence shown here is derived from an EMBL/GenBank/DDBJ whole genome shotgun (WGS) entry which is preliminary data.</text>
</comment>